<evidence type="ECO:0000256" key="10">
    <source>
        <dbReference type="ARBA" id="ARBA00022777"/>
    </source>
</evidence>
<dbReference type="Pfam" id="PF03309">
    <property type="entry name" value="Pan_kinase"/>
    <property type="match status" value="1"/>
</dbReference>
<feature type="binding site" evidence="16">
    <location>
        <begin position="6"/>
        <end position="13"/>
    </location>
    <ligand>
        <name>ATP</name>
        <dbReference type="ChEBI" id="CHEBI:30616"/>
    </ligand>
</feature>
<dbReference type="PANTHER" id="PTHR34265:SF1">
    <property type="entry name" value="TYPE III PANTOTHENATE KINASE"/>
    <property type="match status" value="1"/>
</dbReference>
<comment type="subunit">
    <text evidence="5 16">Homodimer.</text>
</comment>
<dbReference type="InterPro" id="IPR043129">
    <property type="entry name" value="ATPase_NBD"/>
</dbReference>
<evidence type="ECO:0000313" key="18">
    <source>
        <dbReference type="Proteomes" id="UP000093186"/>
    </source>
</evidence>
<keyword evidence="10 16" id="KW-0418">Kinase</keyword>
<comment type="cofactor">
    <cofactor evidence="16">
        <name>NH4(+)</name>
        <dbReference type="ChEBI" id="CHEBI:28938"/>
    </cofactor>
    <cofactor evidence="16">
        <name>K(+)</name>
        <dbReference type="ChEBI" id="CHEBI:29103"/>
    </cofactor>
    <text evidence="16">A monovalent cation. Ammonium or potassium.</text>
</comment>
<feature type="binding site" evidence="16">
    <location>
        <begin position="93"/>
        <end position="96"/>
    </location>
    <ligand>
        <name>substrate</name>
    </ligand>
</feature>
<dbReference type="NCBIfam" id="NF009853">
    <property type="entry name" value="PRK13320.1-5"/>
    <property type="match status" value="1"/>
</dbReference>
<feature type="binding site" evidence="16">
    <location>
        <position position="171"/>
    </location>
    <ligand>
        <name>substrate</name>
    </ligand>
</feature>
<dbReference type="Gene3D" id="3.30.420.40">
    <property type="match status" value="2"/>
</dbReference>
<keyword evidence="18" id="KW-1185">Reference proteome</keyword>
<evidence type="ECO:0000256" key="14">
    <source>
        <dbReference type="ARBA" id="ARBA00038036"/>
    </source>
</evidence>
<dbReference type="EMBL" id="MAKX01000001">
    <property type="protein sequence ID" value="OCK44112.1"/>
    <property type="molecule type" value="Genomic_DNA"/>
</dbReference>
<evidence type="ECO:0000256" key="8">
    <source>
        <dbReference type="ARBA" id="ARBA00022679"/>
    </source>
</evidence>
<dbReference type="InterPro" id="IPR004619">
    <property type="entry name" value="Type_III_PanK"/>
</dbReference>
<evidence type="ECO:0000256" key="11">
    <source>
        <dbReference type="ARBA" id="ARBA00022840"/>
    </source>
</evidence>
<evidence type="ECO:0000256" key="2">
    <source>
        <dbReference type="ARBA" id="ARBA00001958"/>
    </source>
</evidence>
<name>A0A1B9Y2U1_9FLAO</name>
<comment type="caution">
    <text evidence="17">The sequence shown here is derived from an EMBL/GenBank/DDBJ whole genome shotgun (WGS) entry which is preliminary data.</text>
</comment>
<keyword evidence="9 16" id="KW-0547">Nucleotide-binding</keyword>
<evidence type="ECO:0000256" key="9">
    <source>
        <dbReference type="ARBA" id="ARBA00022741"/>
    </source>
</evidence>
<comment type="cofactor">
    <cofactor evidence="2">
        <name>K(+)</name>
        <dbReference type="ChEBI" id="CHEBI:29103"/>
    </cofactor>
</comment>
<evidence type="ECO:0000313" key="17">
    <source>
        <dbReference type="EMBL" id="OCK44112.1"/>
    </source>
</evidence>
<evidence type="ECO:0000256" key="4">
    <source>
        <dbReference type="ARBA" id="ARBA00005225"/>
    </source>
</evidence>
<keyword evidence="7 16" id="KW-0963">Cytoplasm</keyword>
<evidence type="ECO:0000256" key="3">
    <source>
        <dbReference type="ARBA" id="ARBA00004496"/>
    </source>
</evidence>
<feature type="binding site" evidence="16">
    <location>
        <position position="116"/>
    </location>
    <ligand>
        <name>K(+)</name>
        <dbReference type="ChEBI" id="CHEBI:29103"/>
    </ligand>
</feature>
<evidence type="ECO:0000256" key="5">
    <source>
        <dbReference type="ARBA" id="ARBA00011738"/>
    </source>
</evidence>
<comment type="pathway">
    <text evidence="4 16">Cofactor biosynthesis; coenzyme A biosynthesis; CoA from (R)-pantothenate: step 1/5.</text>
</comment>
<feature type="binding site" evidence="16">
    <location>
        <position position="86"/>
    </location>
    <ligand>
        <name>substrate</name>
    </ligand>
</feature>
<dbReference type="STRING" id="447689.BA195_05340"/>
<keyword evidence="8 16" id="KW-0808">Transferase</keyword>
<evidence type="ECO:0000256" key="1">
    <source>
        <dbReference type="ARBA" id="ARBA00001206"/>
    </source>
</evidence>
<dbReference type="GO" id="GO:0005524">
    <property type="term" value="F:ATP binding"/>
    <property type="evidence" value="ECO:0007669"/>
    <property type="project" value="UniProtKB-UniRule"/>
</dbReference>
<sequence>MNLIVDVGNTRVKAAVFELNTLKKVFVFKEEEIVLEIEKIIKIFSISGAIVSSVANLSVKTIAEITYLLNPIYLNSKIKVPFLNKYQTPATLGVDRIALAAAATDKYPNKNVLVIDAGTCITFDFINSEKEYLGGAISLGVVMRYKALHDYTSKLPLLKKEEISNFIGANTSSSIHSGVVNGICNEIDGVISQYQKKYTDLTVVLTGGDTIFLAKQLKSGIFAHPNFVLEGLHTVLTYNLTND</sequence>
<protein>
    <recommendedName>
        <fullName evidence="15 16">Type III pantothenate kinase</fullName>
        <ecNumber evidence="6 16">2.7.1.33</ecNumber>
    </recommendedName>
    <alternativeName>
        <fullName evidence="16">PanK-III</fullName>
    </alternativeName>
    <alternativeName>
        <fullName evidence="16">Pantothenic acid kinase</fullName>
    </alternativeName>
</protein>
<dbReference type="CDD" id="cd24015">
    <property type="entry name" value="ASKHA_NBD_PanK-III"/>
    <property type="match status" value="1"/>
</dbReference>
<dbReference type="EC" id="2.7.1.33" evidence="6 16"/>
<organism evidence="17 18">
    <name type="scientific">Tenacibaculum soleae</name>
    <dbReference type="NCBI Taxonomy" id="447689"/>
    <lineage>
        <taxon>Bacteria</taxon>
        <taxon>Pseudomonadati</taxon>
        <taxon>Bacteroidota</taxon>
        <taxon>Flavobacteriia</taxon>
        <taxon>Flavobacteriales</taxon>
        <taxon>Flavobacteriaceae</taxon>
        <taxon>Tenacibaculum</taxon>
    </lineage>
</organism>
<evidence type="ECO:0000256" key="7">
    <source>
        <dbReference type="ARBA" id="ARBA00022490"/>
    </source>
</evidence>
<comment type="function">
    <text evidence="16">Catalyzes the phosphorylation of pantothenate (Pan), the first step in CoA biosynthesis.</text>
</comment>
<evidence type="ECO:0000256" key="6">
    <source>
        <dbReference type="ARBA" id="ARBA00012102"/>
    </source>
</evidence>
<dbReference type="Proteomes" id="UP000093186">
    <property type="component" value="Unassembled WGS sequence"/>
</dbReference>
<dbReference type="GO" id="GO:0015937">
    <property type="term" value="P:coenzyme A biosynthetic process"/>
    <property type="evidence" value="ECO:0007669"/>
    <property type="project" value="UniProtKB-UniRule"/>
</dbReference>
<accession>A0A1B9Y2U1</accession>
<dbReference type="HAMAP" id="MF_01274">
    <property type="entry name" value="Pantothen_kinase_3"/>
    <property type="match status" value="1"/>
</dbReference>
<dbReference type="NCBIfam" id="TIGR00671">
    <property type="entry name" value="baf"/>
    <property type="match status" value="1"/>
</dbReference>
<evidence type="ECO:0000256" key="15">
    <source>
        <dbReference type="ARBA" id="ARBA00040883"/>
    </source>
</evidence>
<dbReference type="SUPFAM" id="SSF53067">
    <property type="entry name" value="Actin-like ATPase domain"/>
    <property type="match status" value="2"/>
</dbReference>
<evidence type="ECO:0000256" key="16">
    <source>
        <dbReference type="HAMAP-Rule" id="MF_01274"/>
    </source>
</evidence>
<dbReference type="AlphaFoldDB" id="A0A1B9Y2U1"/>
<keyword evidence="13 16" id="KW-0173">Coenzyme A biosynthesis</keyword>
<evidence type="ECO:0000256" key="13">
    <source>
        <dbReference type="ARBA" id="ARBA00022993"/>
    </source>
</evidence>
<keyword evidence="12 16" id="KW-0630">Potassium</keyword>
<comment type="similarity">
    <text evidence="14 16">Belongs to the type III pantothenate kinase family.</text>
</comment>
<proteinExistence type="inferred from homology"/>
<comment type="catalytic activity">
    <reaction evidence="1 16">
        <text>(R)-pantothenate + ATP = (R)-4'-phosphopantothenate + ADP + H(+)</text>
        <dbReference type="Rhea" id="RHEA:16373"/>
        <dbReference type="ChEBI" id="CHEBI:10986"/>
        <dbReference type="ChEBI" id="CHEBI:15378"/>
        <dbReference type="ChEBI" id="CHEBI:29032"/>
        <dbReference type="ChEBI" id="CHEBI:30616"/>
        <dbReference type="ChEBI" id="CHEBI:456216"/>
        <dbReference type="EC" id="2.7.1.33"/>
    </reaction>
</comment>
<comment type="subcellular location">
    <subcellularLocation>
        <location evidence="3 16">Cytoplasm</location>
    </subcellularLocation>
</comment>
<dbReference type="GO" id="GO:0046872">
    <property type="term" value="F:metal ion binding"/>
    <property type="evidence" value="ECO:0007669"/>
    <property type="project" value="UniProtKB-KW"/>
</dbReference>
<feature type="binding site" evidence="16">
    <location>
        <position position="119"/>
    </location>
    <ligand>
        <name>ATP</name>
        <dbReference type="ChEBI" id="CHEBI:30616"/>
    </ligand>
</feature>
<reference evidence="17 18" key="1">
    <citation type="submission" date="2016-06" db="EMBL/GenBank/DDBJ databases">
        <title>Draft Genome Sequence of Tenacibaculum soleae UCD-KL19.</title>
        <authorList>
            <person name="Eisen J.A."/>
            <person name="Coil D.A."/>
            <person name="Lujan K.M."/>
        </authorList>
    </citation>
    <scope>NUCLEOTIDE SEQUENCE [LARGE SCALE GENOMIC DNA]</scope>
    <source>
        <strain evidence="17 18">UCD-KL19</strain>
    </source>
</reference>
<dbReference type="OrthoDB" id="9804707at2"/>
<keyword evidence="16" id="KW-0479">Metal-binding</keyword>
<dbReference type="RefSeq" id="WP_068703170.1">
    <property type="nucleotide sequence ID" value="NZ_JAUOSW010000005.1"/>
</dbReference>
<dbReference type="UniPathway" id="UPA00241">
    <property type="reaction ID" value="UER00352"/>
</dbReference>
<keyword evidence="11 16" id="KW-0067">ATP-binding</keyword>
<feature type="active site" description="Proton acceptor" evidence="16">
    <location>
        <position position="95"/>
    </location>
</feature>
<dbReference type="GO" id="GO:0005737">
    <property type="term" value="C:cytoplasm"/>
    <property type="evidence" value="ECO:0007669"/>
    <property type="project" value="UniProtKB-SubCell"/>
</dbReference>
<gene>
    <name evidence="16" type="primary">coaX</name>
    <name evidence="17" type="ORF">BA195_05340</name>
</gene>
<evidence type="ECO:0000256" key="12">
    <source>
        <dbReference type="ARBA" id="ARBA00022958"/>
    </source>
</evidence>
<dbReference type="PANTHER" id="PTHR34265">
    <property type="entry name" value="TYPE III PANTOTHENATE KINASE"/>
    <property type="match status" value="1"/>
</dbReference>
<dbReference type="GO" id="GO:0004594">
    <property type="term" value="F:pantothenate kinase activity"/>
    <property type="evidence" value="ECO:0007669"/>
    <property type="project" value="UniProtKB-UniRule"/>
</dbReference>